<comment type="caution">
    <text evidence="3">The sequence shown here is derived from an EMBL/GenBank/DDBJ whole genome shotgun (WGS) entry which is preliminary data.</text>
</comment>
<dbReference type="EMBL" id="JADGJW010000113">
    <property type="protein sequence ID" value="KAJ3223903.1"/>
    <property type="molecule type" value="Genomic_DNA"/>
</dbReference>
<dbReference type="PANTHER" id="PTHR12486:SF4">
    <property type="entry name" value="APRATAXIN"/>
    <property type="match status" value="1"/>
</dbReference>
<dbReference type="InterPro" id="IPR036265">
    <property type="entry name" value="HIT-like_sf"/>
</dbReference>
<dbReference type="GO" id="GO:1990165">
    <property type="term" value="F:single-strand break-containing DNA binding"/>
    <property type="evidence" value="ECO:0007669"/>
    <property type="project" value="TreeGrafter"/>
</dbReference>
<dbReference type="InterPro" id="IPR008984">
    <property type="entry name" value="SMAD_FHA_dom_sf"/>
</dbReference>
<dbReference type="PANTHER" id="PTHR12486">
    <property type="entry name" value="APRATAXIN-RELATED"/>
    <property type="match status" value="1"/>
</dbReference>
<dbReference type="Gene3D" id="3.30.428.10">
    <property type="entry name" value="HIT-like"/>
    <property type="match status" value="1"/>
</dbReference>
<evidence type="ECO:0000256" key="1">
    <source>
        <dbReference type="SAM" id="MobiDB-lite"/>
    </source>
</evidence>
<evidence type="ECO:0000313" key="4">
    <source>
        <dbReference type="Proteomes" id="UP001211065"/>
    </source>
</evidence>
<dbReference type="SUPFAM" id="SSF54197">
    <property type="entry name" value="HIT-like"/>
    <property type="match status" value="1"/>
</dbReference>
<name>A0AAD5U4C0_9FUNG</name>
<dbReference type="SUPFAM" id="SSF49879">
    <property type="entry name" value="SMAD/FHA domain"/>
    <property type="match status" value="1"/>
</dbReference>
<evidence type="ECO:0000259" key="2">
    <source>
        <dbReference type="Pfam" id="PF10283"/>
    </source>
</evidence>
<feature type="region of interest" description="Disordered" evidence="1">
    <location>
        <begin position="454"/>
        <end position="480"/>
    </location>
</feature>
<dbReference type="GO" id="GO:0003725">
    <property type="term" value="F:double-stranded RNA binding"/>
    <property type="evidence" value="ECO:0007669"/>
    <property type="project" value="TreeGrafter"/>
</dbReference>
<dbReference type="GO" id="GO:0030983">
    <property type="term" value="F:mismatched DNA binding"/>
    <property type="evidence" value="ECO:0007669"/>
    <property type="project" value="TreeGrafter"/>
</dbReference>
<protein>
    <recommendedName>
        <fullName evidence="2">PBZ-type domain-containing protein</fullName>
    </recommendedName>
</protein>
<dbReference type="InterPro" id="IPR019808">
    <property type="entry name" value="Histidine_triad_CS"/>
</dbReference>
<dbReference type="PROSITE" id="PS00892">
    <property type="entry name" value="HIT_1"/>
    <property type="match status" value="1"/>
</dbReference>
<keyword evidence="4" id="KW-1185">Reference proteome</keyword>
<dbReference type="GO" id="GO:0033699">
    <property type="term" value="F:DNA 5'-adenosine monophosphate hydrolase activity"/>
    <property type="evidence" value="ECO:0007669"/>
    <property type="project" value="TreeGrafter"/>
</dbReference>
<sequence length="945" mass="109119">MLKRGEGTYFNVYCDDNISPQPSKVSQNTLENQIQLTCKNFNSRSVVSKQNLSTPAYKNDKLPRSVDSEYHQKKNILLENDKENVDVGKHLNNQTQKHLNKKSKTSLKNISHSKIDNFFQPSPLADVTEAFSPQPGAQFKITYIRSNTENAIDQARHGNRSPIYSPVTSPRLKRSTPSPEPTYPDSNSETKENFNLKKEDFENIRENSFKMFQSIKSINKEYVLKEKKVLTKIQCELNPLADHAVNGTCPVRNHKQYESKLKSKKEIKSENSYNVQLKEGKKDVVTAIHHNTDKEKRRVLGTVVENKDEPKSKMGFTLKPLFSTETLKVKKGTEVSIGRYQLGINSHRISRNHLQLFVDDNNKLFAKQLGSNASVIVRNGMKLLLMKGENIEGSKELRELFEDDKIFLLDNEFCIQVMANDEKTDFFETEETEELKKTVCKYGSNCYQKNKYHQAKYSHPEENTESNVKKKRRVSKSIEDNSDLQEFKKKTASKQEKECVTSEELTQIMQEAEGNSDSEVEFDKLEIEEREKEISGGSTRGEDTTTNEKQLKKIVSNNEIAFFRFGLELIKKEEFGFTKLQSVEIFFTELVKFKNSFWEKGSCQFIIFENDVETLNILKEFAGKHNLSYMFQTEEQLLEKKINKIELNTSLILILDPDILKNEKNFDIKELIDMKHILVFNTYRFQPLASSKFSSLVHNLDKDLKSRLPKIGDVTSCYLIQTSENSVLRQTFGTKTVFHCIPSNLNPKRVNFCEVESEGVLLLRQTFQEVFFKLVELVGVNNLPKNAFEILMQKIKKPDEPNSKQKENHKGAEERAKNLSFRKALDKYCLRPESFMNNSDNTVVYFDKDIVVISDLFPKSKHHYLAMPREIKPIGVAELGIKDLVTLRLMKSRGVEIANQQKLKDNSLEFQFGFHAVPSMSQLHLHIISKDFKGDGLKKKKHWIR</sequence>
<reference evidence="3" key="1">
    <citation type="submission" date="2020-05" db="EMBL/GenBank/DDBJ databases">
        <title>Phylogenomic resolution of chytrid fungi.</title>
        <authorList>
            <person name="Stajich J.E."/>
            <person name="Amses K."/>
            <person name="Simmons R."/>
            <person name="Seto K."/>
            <person name="Myers J."/>
            <person name="Bonds A."/>
            <person name="Quandt C.A."/>
            <person name="Barry K."/>
            <person name="Liu P."/>
            <person name="Grigoriev I."/>
            <person name="Longcore J.E."/>
            <person name="James T.Y."/>
        </authorList>
    </citation>
    <scope>NUCLEOTIDE SEQUENCE</scope>
    <source>
        <strain evidence="3">JEL0476</strain>
    </source>
</reference>
<dbReference type="AlphaFoldDB" id="A0AAD5U4C0"/>
<dbReference type="GO" id="GO:0005634">
    <property type="term" value="C:nucleus"/>
    <property type="evidence" value="ECO:0007669"/>
    <property type="project" value="TreeGrafter"/>
</dbReference>
<dbReference type="InterPro" id="IPR019406">
    <property type="entry name" value="APLF_PBZ"/>
</dbReference>
<feature type="domain" description="PBZ-type" evidence="2">
    <location>
        <begin position="438"/>
        <end position="461"/>
    </location>
</feature>
<organism evidence="3 4">
    <name type="scientific">Clydaea vesicula</name>
    <dbReference type="NCBI Taxonomy" id="447962"/>
    <lineage>
        <taxon>Eukaryota</taxon>
        <taxon>Fungi</taxon>
        <taxon>Fungi incertae sedis</taxon>
        <taxon>Chytridiomycota</taxon>
        <taxon>Chytridiomycota incertae sedis</taxon>
        <taxon>Chytridiomycetes</taxon>
        <taxon>Lobulomycetales</taxon>
        <taxon>Lobulomycetaceae</taxon>
        <taxon>Clydaea</taxon>
    </lineage>
</organism>
<dbReference type="Proteomes" id="UP001211065">
    <property type="component" value="Unassembled WGS sequence"/>
</dbReference>
<dbReference type="Pfam" id="PF10283">
    <property type="entry name" value="zf-CCHH"/>
    <property type="match status" value="1"/>
</dbReference>
<dbReference type="CDD" id="cd22671">
    <property type="entry name" value="FHA_APTX-like"/>
    <property type="match status" value="1"/>
</dbReference>
<dbReference type="GO" id="GO:0003697">
    <property type="term" value="F:single-stranded DNA binding"/>
    <property type="evidence" value="ECO:0007669"/>
    <property type="project" value="TreeGrafter"/>
</dbReference>
<evidence type="ECO:0000313" key="3">
    <source>
        <dbReference type="EMBL" id="KAJ3223903.1"/>
    </source>
</evidence>
<gene>
    <name evidence="3" type="ORF">HK099_000564</name>
</gene>
<dbReference type="GO" id="GO:0000012">
    <property type="term" value="P:single strand break repair"/>
    <property type="evidence" value="ECO:0007669"/>
    <property type="project" value="TreeGrafter"/>
</dbReference>
<accession>A0AAD5U4C0</accession>
<feature type="region of interest" description="Disordered" evidence="1">
    <location>
        <begin position="152"/>
        <end position="194"/>
    </location>
</feature>
<proteinExistence type="predicted"/>
<dbReference type="Pfam" id="PF11969">
    <property type="entry name" value="DcpS_C"/>
    <property type="match status" value="1"/>
</dbReference>
<dbReference type="Gene3D" id="2.60.200.20">
    <property type="match status" value="1"/>
</dbReference>